<dbReference type="GO" id="GO:0000287">
    <property type="term" value="F:magnesium ion binding"/>
    <property type="evidence" value="ECO:0007669"/>
    <property type="project" value="UniProtKB-UniRule"/>
</dbReference>
<sequence>MPVTIADTNALIRLLAPRETGHTEHKAAFEQMAHLVISPLVLAELDYLVTSRSSPEAALGFARFVETQRALNRFTVADIAPHLSTAIAVAEGYTGARRGKSIGLADAMNVALAKAYRTDALFTTDKDFRIIQPLTGHATFRLLPEDL</sequence>
<dbReference type="Gene3D" id="3.40.50.1010">
    <property type="entry name" value="5'-nuclease"/>
    <property type="match status" value="1"/>
</dbReference>
<evidence type="ECO:0000256" key="1">
    <source>
        <dbReference type="ARBA" id="ARBA00022649"/>
    </source>
</evidence>
<gene>
    <name evidence="6" type="primary">vapC</name>
    <name evidence="8" type="ORF">OG477_41450</name>
</gene>
<keyword evidence="3 6" id="KW-0479">Metal-binding</keyword>
<evidence type="ECO:0000256" key="4">
    <source>
        <dbReference type="ARBA" id="ARBA00022801"/>
    </source>
</evidence>
<dbReference type="InterPro" id="IPR022907">
    <property type="entry name" value="VapC_family"/>
</dbReference>
<feature type="binding site" evidence="6">
    <location>
        <position position="106"/>
    </location>
    <ligand>
        <name>Mg(2+)</name>
        <dbReference type="ChEBI" id="CHEBI:18420"/>
    </ligand>
</feature>
<dbReference type="EC" id="3.1.-.-" evidence="6"/>
<dbReference type="InterPro" id="IPR029060">
    <property type="entry name" value="PIN-like_dom_sf"/>
</dbReference>
<comment type="function">
    <text evidence="6">Toxic component of a toxin-antitoxin (TA) system. An RNase.</text>
</comment>
<dbReference type="HAMAP" id="MF_00265">
    <property type="entry name" value="VapC_Nob1"/>
    <property type="match status" value="1"/>
</dbReference>
<evidence type="ECO:0000256" key="5">
    <source>
        <dbReference type="ARBA" id="ARBA00022842"/>
    </source>
</evidence>
<dbReference type="GO" id="GO:0016787">
    <property type="term" value="F:hydrolase activity"/>
    <property type="evidence" value="ECO:0007669"/>
    <property type="project" value="UniProtKB-KW"/>
</dbReference>
<dbReference type="AlphaFoldDB" id="A0AAU1IDZ3"/>
<name>A0AAU1IDZ3_9ACTN</name>
<evidence type="ECO:0000256" key="6">
    <source>
        <dbReference type="HAMAP-Rule" id="MF_00265"/>
    </source>
</evidence>
<dbReference type="SUPFAM" id="SSF88723">
    <property type="entry name" value="PIN domain-like"/>
    <property type="match status" value="1"/>
</dbReference>
<proteinExistence type="inferred from homology"/>
<evidence type="ECO:0000256" key="2">
    <source>
        <dbReference type="ARBA" id="ARBA00022722"/>
    </source>
</evidence>
<organism evidence="8">
    <name type="scientific">Streptomyces sp. NBC_00180</name>
    <dbReference type="NCBI Taxonomy" id="2903632"/>
    <lineage>
        <taxon>Bacteria</taxon>
        <taxon>Bacillati</taxon>
        <taxon>Actinomycetota</taxon>
        <taxon>Actinomycetes</taxon>
        <taxon>Kitasatosporales</taxon>
        <taxon>Streptomycetaceae</taxon>
        <taxon>Streptomyces</taxon>
    </lineage>
</organism>
<evidence type="ECO:0000259" key="7">
    <source>
        <dbReference type="Pfam" id="PF01850"/>
    </source>
</evidence>
<keyword evidence="4 6" id="KW-0378">Hydrolase</keyword>
<protein>
    <recommendedName>
        <fullName evidence="6">Ribonuclease VapC</fullName>
        <shortName evidence="6">RNase VapC</shortName>
        <ecNumber evidence="6">3.1.-.-</ecNumber>
    </recommendedName>
    <alternativeName>
        <fullName evidence="6">Toxin VapC</fullName>
    </alternativeName>
</protein>
<comment type="similarity">
    <text evidence="6">Belongs to the PINc/VapC protein family.</text>
</comment>
<feature type="domain" description="PIN" evidence="7">
    <location>
        <begin position="6"/>
        <end position="129"/>
    </location>
</feature>
<dbReference type="GO" id="GO:0090729">
    <property type="term" value="F:toxin activity"/>
    <property type="evidence" value="ECO:0007669"/>
    <property type="project" value="UniProtKB-KW"/>
</dbReference>
<comment type="cofactor">
    <cofactor evidence="6">
        <name>Mg(2+)</name>
        <dbReference type="ChEBI" id="CHEBI:18420"/>
    </cofactor>
</comment>
<keyword evidence="1 6" id="KW-1277">Toxin-antitoxin system</keyword>
<dbReference type="Pfam" id="PF01850">
    <property type="entry name" value="PIN"/>
    <property type="match status" value="1"/>
</dbReference>
<keyword evidence="6" id="KW-0800">Toxin</keyword>
<feature type="binding site" evidence="6">
    <location>
        <position position="7"/>
    </location>
    <ligand>
        <name>Mg(2+)</name>
        <dbReference type="ChEBI" id="CHEBI:18420"/>
    </ligand>
</feature>
<accession>A0AAU1IDZ3</accession>
<reference evidence="8" key="1">
    <citation type="submission" date="2022-10" db="EMBL/GenBank/DDBJ databases">
        <title>The complete genomes of actinobacterial strains from the NBC collection.</title>
        <authorList>
            <person name="Joergensen T.S."/>
            <person name="Alvarez Arevalo M."/>
            <person name="Sterndorff E.B."/>
            <person name="Faurdal D."/>
            <person name="Vuksanovic O."/>
            <person name="Mourched A.-S."/>
            <person name="Charusanti P."/>
            <person name="Shaw S."/>
            <person name="Blin K."/>
            <person name="Weber T."/>
        </authorList>
    </citation>
    <scope>NUCLEOTIDE SEQUENCE</scope>
    <source>
        <strain evidence="8">NBC 00180</strain>
    </source>
</reference>
<dbReference type="EMBL" id="CP108140">
    <property type="protein sequence ID" value="WTP92396.1"/>
    <property type="molecule type" value="Genomic_DNA"/>
</dbReference>
<keyword evidence="2 6" id="KW-0540">Nuclease</keyword>
<keyword evidence="5 6" id="KW-0460">Magnesium</keyword>
<dbReference type="GO" id="GO:0004540">
    <property type="term" value="F:RNA nuclease activity"/>
    <property type="evidence" value="ECO:0007669"/>
    <property type="project" value="InterPro"/>
</dbReference>
<dbReference type="InterPro" id="IPR002716">
    <property type="entry name" value="PIN_dom"/>
</dbReference>
<evidence type="ECO:0000313" key="8">
    <source>
        <dbReference type="EMBL" id="WTP92396.1"/>
    </source>
</evidence>
<evidence type="ECO:0000256" key="3">
    <source>
        <dbReference type="ARBA" id="ARBA00022723"/>
    </source>
</evidence>